<evidence type="ECO:0000256" key="2">
    <source>
        <dbReference type="ARBA" id="ARBA00022771"/>
    </source>
</evidence>
<keyword evidence="2 4" id="KW-0863">Zinc-finger</keyword>
<proteinExistence type="predicted"/>
<dbReference type="PANTHER" id="PTHR23111">
    <property type="entry name" value="ZINC FINGER PROTEIN"/>
    <property type="match status" value="1"/>
</dbReference>
<keyword evidence="1" id="KW-0479">Metal-binding</keyword>
<dbReference type="SMART" id="SM00547">
    <property type="entry name" value="ZnF_RBZ"/>
    <property type="match status" value="2"/>
</dbReference>
<dbReference type="Pfam" id="PF00641">
    <property type="entry name" value="Zn_ribbon_RanBP"/>
    <property type="match status" value="2"/>
</dbReference>
<dbReference type="SUPFAM" id="SSF90209">
    <property type="entry name" value="Ran binding protein zinc finger-like"/>
    <property type="match status" value="2"/>
</dbReference>
<keyword evidence="7" id="KW-1185">Reference proteome</keyword>
<name>S8C7A0_9LAMI</name>
<dbReference type="AlphaFoldDB" id="S8C7A0"/>
<dbReference type="PROSITE" id="PS01358">
    <property type="entry name" value="ZF_RANBP2_1"/>
    <property type="match status" value="2"/>
</dbReference>
<comment type="caution">
    <text evidence="6">The sequence shown here is derived from an EMBL/GenBank/DDBJ whole genome shotgun (WGS) entry which is preliminary data.</text>
</comment>
<dbReference type="GO" id="GO:0003729">
    <property type="term" value="F:mRNA binding"/>
    <property type="evidence" value="ECO:0007669"/>
    <property type="project" value="TreeGrafter"/>
</dbReference>
<feature type="domain" description="RanBP2-type" evidence="5">
    <location>
        <begin position="330"/>
        <end position="359"/>
    </location>
</feature>
<evidence type="ECO:0000313" key="7">
    <source>
        <dbReference type="Proteomes" id="UP000015453"/>
    </source>
</evidence>
<reference evidence="6 7" key="1">
    <citation type="journal article" date="2013" name="BMC Genomics">
        <title>The miniature genome of a carnivorous plant Genlisea aurea contains a low number of genes and short non-coding sequences.</title>
        <authorList>
            <person name="Leushkin E.V."/>
            <person name="Sutormin R.A."/>
            <person name="Nabieva E.R."/>
            <person name="Penin A.A."/>
            <person name="Kondrashov A.S."/>
            <person name="Logacheva M.D."/>
        </authorList>
    </citation>
    <scope>NUCLEOTIDE SEQUENCE [LARGE SCALE GENOMIC DNA]</scope>
</reference>
<dbReference type="InterPro" id="IPR036443">
    <property type="entry name" value="Znf_RanBP2_sf"/>
</dbReference>
<dbReference type="PANTHER" id="PTHR23111:SF23">
    <property type="entry name" value="RAN BP2_NZF ZINC FINGER-LIKE SUPERFAMILY PROTEIN"/>
    <property type="match status" value="1"/>
</dbReference>
<dbReference type="Proteomes" id="UP000015453">
    <property type="component" value="Unassembled WGS sequence"/>
</dbReference>
<evidence type="ECO:0000259" key="5">
    <source>
        <dbReference type="PROSITE" id="PS50199"/>
    </source>
</evidence>
<dbReference type="OrthoDB" id="448399at2759"/>
<organism evidence="6 7">
    <name type="scientific">Genlisea aurea</name>
    <dbReference type="NCBI Taxonomy" id="192259"/>
    <lineage>
        <taxon>Eukaryota</taxon>
        <taxon>Viridiplantae</taxon>
        <taxon>Streptophyta</taxon>
        <taxon>Embryophyta</taxon>
        <taxon>Tracheophyta</taxon>
        <taxon>Spermatophyta</taxon>
        <taxon>Magnoliopsida</taxon>
        <taxon>eudicotyledons</taxon>
        <taxon>Gunneridae</taxon>
        <taxon>Pentapetalae</taxon>
        <taxon>asterids</taxon>
        <taxon>lamiids</taxon>
        <taxon>Lamiales</taxon>
        <taxon>Lentibulariaceae</taxon>
        <taxon>Genlisea</taxon>
    </lineage>
</organism>
<accession>S8C7A0</accession>
<evidence type="ECO:0000256" key="4">
    <source>
        <dbReference type="PROSITE-ProRule" id="PRU00322"/>
    </source>
</evidence>
<dbReference type="EMBL" id="AUSU01005995">
    <property type="protein sequence ID" value="EPS62654.1"/>
    <property type="molecule type" value="Genomic_DNA"/>
</dbReference>
<evidence type="ECO:0000256" key="3">
    <source>
        <dbReference type="ARBA" id="ARBA00022833"/>
    </source>
</evidence>
<feature type="domain" description="RanBP2-type" evidence="5">
    <location>
        <begin position="374"/>
        <end position="403"/>
    </location>
</feature>
<dbReference type="PROSITE" id="PS50199">
    <property type="entry name" value="ZF_RANBP2_2"/>
    <property type="match status" value="2"/>
</dbReference>
<keyword evidence="3" id="KW-0862">Zinc</keyword>
<evidence type="ECO:0000256" key="1">
    <source>
        <dbReference type="ARBA" id="ARBA00022723"/>
    </source>
</evidence>
<gene>
    <name evidence="6" type="ORF">M569_12135</name>
</gene>
<dbReference type="GO" id="GO:0008270">
    <property type="term" value="F:zinc ion binding"/>
    <property type="evidence" value="ECO:0007669"/>
    <property type="project" value="UniProtKB-KW"/>
</dbReference>
<dbReference type="Gene3D" id="4.10.1060.10">
    <property type="entry name" value="Zinc finger, RanBP2-type"/>
    <property type="match status" value="2"/>
</dbReference>
<evidence type="ECO:0000313" key="6">
    <source>
        <dbReference type="EMBL" id="EPS62654.1"/>
    </source>
</evidence>
<dbReference type="GO" id="GO:0005737">
    <property type="term" value="C:cytoplasm"/>
    <property type="evidence" value="ECO:0007669"/>
    <property type="project" value="TreeGrafter"/>
</dbReference>
<dbReference type="InterPro" id="IPR001876">
    <property type="entry name" value="Znf_RanBP2"/>
</dbReference>
<sequence>MLQSDLPEEEGWMNLPPLKRYRVELLDFLLYFSDLTVNPHSFAAALHEMNEKVTKKKTLDRSLGGGEVNGQLKCETWLLIIGWSVADRACQDSGSLSSLRILTCIHGRVSTASLLDNPAVQFCFSEDRESKSSKEVSHPWPEWVALMEKLTQKGYFDQIGRNPFPENGGRNKEANSIRTACLNFARHHYQFISHLSKKDILVIAASGCPSTDRKVVNSGKRLRSHLGIEEGNVCSSCALRGDCDRAYVKAREEEGGRTVDVMRLLLTYALDPVIGSVENKPCLNERVQESVRSLLKEMVEIRIDDIIPENASTGEIEGRGVSPKSNMPMKQGDWICPKCTFHNFARNYSCLRCDNVCQDRLKRIAEEHGHLPLKKGDWICDNCNLLNFAKNTRCYLCKGKPPKRELILGEWECVS</sequence>
<protein>
    <recommendedName>
        <fullName evidence="5">RanBP2-type domain-containing protein</fullName>
    </recommendedName>
</protein>